<dbReference type="Proteomes" id="UP000494206">
    <property type="component" value="Unassembled WGS sequence"/>
</dbReference>
<gene>
    <name evidence="4" type="ORF">CBOVIS_LOCUS8166</name>
</gene>
<evidence type="ECO:0000259" key="3">
    <source>
        <dbReference type="Pfam" id="PF13600"/>
    </source>
</evidence>
<dbReference type="Pfam" id="PF13600">
    <property type="entry name" value="DUF4140"/>
    <property type="match status" value="1"/>
</dbReference>
<keyword evidence="1" id="KW-0175">Coiled coil</keyword>
<evidence type="ECO:0008006" key="6">
    <source>
        <dbReference type="Google" id="ProtNLM"/>
    </source>
</evidence>
<comment type="caution">
    <text evidence="4">The sequence shown here is derived from an EMBL/GenBank/DDBJ whole genome shotgun (WGS) entry which is preliminary data.</text>
</comment>
<feature type="domain" description="DUF4140" evidence="3">
    <location>
        <begin position="27"/>
        <end position="121"/>
    </location>
</feature>
<evidence type="ECO:0000313" key="4">
    <source>
        <dbReference type="EMBL" id="CAB3406040.1"/>
    </source>
</evidence>
<evidence type="ECO:0000259" key="2">
    <source>
        <dbReference type="Pfam" id="PF13598"/>
    </source>
</evidence>
<feature type="coiled-coil region" evidence="1">
    <location>
        <begin position="90"/>
        <end position="117"/>
    </location>
</feature>
<evidence type="ECO:0000313" key="5">
    <source>
        <dbReference type="Proteomes" id="UP000494206"/>
    </source>
</evidence>
<dbReference type="InterPro" id="IPR037291">
    <property type="entry name" value="DUF4139"/>
</dbReference>
<dbReference type="Pfam" id="PF13598">
    <property type="entry name" value="DUF4139"/>
    <property type="match status" value="1"/>
</dbReference>
<name>A0A8S1EW92_9PELO</name>
<dbReference type="InterPro" id="IPR025554">
    <property type="entry name" value="DUF4140"/>
</dbReference>
<accession>A0A8S1EW92</accession>
<protein>
    <recommendedName>
        <fullName evidence="6">Mucoidy inhibitor MuiA family protein</fullName>
    </recommendedName>
</protein>
<evidence type="ECO:0000256" key="1">
    <source>
        <dbReference type="SAM" id="Coils"/>
    </source>
</evidence>
<dbReference type="PANTHER" id="PTHR31005">
    <property type="entry name" value="DUF4139 DOMAIN-CONTAINING PROTEIN"/>
    <property type="match status" value="1"/>
</dbReference>
<dbReference type="OrthoDB" id="10068793at2759"/>
<dbReference type="PANTHER" id="PTHR31005:SF4">
    <property type="entry name" value="PROTEIN F37C4.5"/>
    <property type="match status" value="1"/>
</dbReference>
<organism evidence="4 5">
    <name type="scientific">Caenorhabditis bovis</name>
    <dbReference type="NCBI Taxonomy" id="2654633"/>
    <lineage>
        <taxon>Eukaryota</taxon>
        <taxon>Metazoa</taxon>
        <taxon>Ecdysozoa</taxon>
        <taxon>Nematoda</taxon>
        <taxon>Chromadorea</taxon>
        <taxon>Rhabditida</taxon>
        <taxon>Rhabditina</taxon>
        <taxon>Rhabditomorpha</taxon>
        <taxon>Rhabditoidea</taxon>
        <taxon>Rhabditidae</taxon>
        <taxon>Peloderinae</taxon>
        <taxon>Caenorhabditis</taxon>
    </lineage>
</organism>
<reference evidence="4 5" key="1">
    <citation type="submission" date="2020-04" db="EMBL/GenBank/DDBJ databases">
        <authorList>
            <person name="Laetsch R D."/>
            <person name="Stevens L."/>
            <person name="Kumar S."/>
            <person name="Blaxter L. M."/>
        </authorList>
    </citation>
    <scope>NUCLEOTIDE SEQUENCE [LARGE SCALE GENOMIC DNA]</scope>
</reference>
<dbReference type="InterPro" id="IPR011935">
    <property type="entry name" value="CHP02231"/>
</dbReference>
<dbReference type="EMBL" id="CADEPM010000005">
    <property type="protein sequence ID" value="CAB3406040.1"/>
    <property type="molecule type" value="Genomic_DNA"/>
</dbReference>
<proteinExistence type="predicted"/>
<feature type="domain" description="DUF4139" evidence="2">
    <location>
        <begin position="217"/>
        <end position="535"/>
    </location>
</feature>
<sequence length="545" mass="61409">MSDIANTEDIELGNLPIIQAIIYNEISNCAELKRETNLKISQGFNEIKIQNLPYNLVGDSLRITGKGDAMIHDVSVKWLHNSRENYPQAVLDVEAVMKEKEERRDEISDKKSIVNRRIEVLDKLVGEVGNGLNKEKSGFVFDKNTVESVDSLHEYYARQSASLRKEKRRLQFELEKAEKEYSRAREDYQKLSEPYRSSNSYASVIVEGKEEGATIDLTIVYQVNGVSWSPYYDIHVNTIGDHTMQITYYGKIAQQSGEDWSDVPLVLSTAQPSRGGSQLPKLGVLEARFKQPTEQLECAPKMYRMCMASAPMRNEMRQMTSSVRKTKIATEFVIARKATIENNSTDFKVTIGIIELTPKLSYASVPSKNAVAFLVARSINTSEYPLVAGQASVFLDGVFVTKIELDDAVVGQRMFCSLGSDAEIRVEYKPVKTYQEEVGMITKSKVNATEKTIVVNNLKDDAILLTIREQIPRSTDGKIKVRLVSPSAKEGDESHDVLPKEGAILTKENILEWTSLLSPGDERTFVVKYTIDSPKDEEVEFHEQF</sequence>
<keyword evidence="5" id="KW-1185">Reference proteome</keyword>
<dbReference type="AlphaFoldDB" id="A0A8S1EW92"/>
<feature type="coiled-coil region" evidence="1">
    <location>
        <begin position="160"/>
        <end position="194"/>
    </location>
</feature>
<dbReference type="NCBIfam" id="TIGR02231">
    <property type="entry name" value="mucoidy inhibitor MuiA family protein"/>
    <property type="match status" value="1"/>
</dbReference>